<organism evidence="2 3">
    <name type="scientific">Exiguobacterium aestuarii</name>
    <dbReference type="NCBI Taxonomy" id="273527"/>
    <lineage>
        <taxon>Bacteria</taxon>
        <taxon>Bacillati</taxon>
        <taxon>Bacillota</taxon>
        <taxon>Bacilli</taxon>
        <taxon>Bacillales</taxon>
        <taxon>Bacillales Family XII. Incertae Sedis</taxon>
        <taxon>Exiguobacterium</taxon>
    </lineage>
</organism>
<reference evidence="3" key="1">
    <citation type="journal article" date="2019" name="Int. J. Syst. Evol. Microbiol.">
        <title>The Global Catalogue of Microorganisms (GCM) 10K type strain sequencing project: providing services to taxonomists for standard genome sequencing and annotation.</title>
        <authorList>
            <consortium name="The Broad Institute Genomics Platform"/>
            <consortium name="The Broad Institute Genome Sequencing Center for Infectious Disease"/>
            <person name="Wu L."/>
            <person name="Ma J."/>
        </authorList>
    </citation>
    <scope>NUCLEOTIDE SEQUENCE [LARGE SCALE GENOMIC DNA]</scope>
    <source>
        <strain evidence="3">CCUG 55590</strain>
    </source>
</reference>
<evidence type="ECO:0000313" key="2">
    <source>
        <dbReference type="EMBL" id="MFC7388880.1"/>
    </source>
</evidence>
<dbReference type="Proteomes" id="UP001596439">
    <property type="component" value="Unassembled WGS sequence"/>
</dbReference>
<gene>
    <name evidence="2" type="ORF">ACFQO8_01915</name>
</gene>
<evidence type="ECO:0000256" key="1">
    <source>
        <dbReference type="SAM" id="MobiDB-lite"/>
    </source>
</evidence>
<feature type="region of interest" description="Disordered" evidence="1">
    <location>
        <begin position="13"/>
        <end position="34"/>
    </location>
</feature>
<keyword evidence="3" id="KW-1185">Reference proteome</keyword>
<dbReference type="NCBIfam" id="NF033524">
    <property type="entry name" value="lasso_PadeA_fam"/>
    <property type="match status" value="1"/>
</dbReference>
<sequence length="34" mass="3722">MKLEWNEPVLEELDVKETAESGIPGGSDLFAETS</sequence>
<dbReference type="RefSeq" id="WP_214786454.1">
    <property type="nucleotide sequence ID" value="NZ_JANIEL010000007.1"/>
</dbReference>
<dbReference type="EMBL" id="JBHTCE010000001">
    <property type="protein sequence ID" value="MFC7388880.1"/>
    <property type="molecule type" value="Genomic_DNA"/>
</dbReference>
<comment type="caution">
    <text evidence="2">The sequence shown here is derived from an EMBL/GenBank/DDBJ whole genome shotgun (WGS) entry which is preliminary data.</text>
</comment>
<proteinExistence type="predicted"/>
<accession>A0ABW2PLJ6</accession>
<protein>
    <submittedName>
        <fullName evidence="2">Paeninodin family lasso peptide</fullName>
    </submittedName>
</protein>
<evidence type="ECO:0000313" key="3">
    <source>
        <dbReference type="Proteomes" id="UP001596439"/>
    </source>
</evidence>
<dbReference type="InterPro" id="IPR049825">
    <property type="entry name" value="Lasso_PadeA-like"/>
</dbReference>
<name>A0ABW2PLJ6_9BACL</name>